<sequence length="755" mass="88205">MLLSSKLQANSQNDMNWESLAHIIITNFYGRGGKRRGNRFRIMNFERDLYNFVPFALNCFLNMSIEFENPDRWNNEEQVLAENADKDYFYYDHEEYEVIAAIIKSCRGDKMNYINVLPVIYKHDGNLNFTPLFSVRKNIEDESMFVDAKGRTYNNFKDWEDNNGLPYPCDYMFPSNGILNGWSVTKRFKEKDSNIEKFLHSLPSQGFNGTSFTTLSPINGSYDHVDDFKSFNNELSELRKSFEFFQVSGEYLDKNIQKDDEIILKQFMPSVKSLLDSDDTQTVNKEDVKNLINATTFFENPTTIQDIVKLIKFYKKSSVGCLKVSILLGFFMNTNFFFYNASKLQFIAELFNISKLINDDINFRITNNKEIVIGSLLIPLDLLNEVDCDELVKLTSSLIKLHSDDEDGDQKHFHILKNISKFFENNKEFLRVMMTEHKILSGKKHVYDTSQHDEVNNASYEASADIPDLIVYKNSERKMMINYDNHDYEIPKNFINVDDSSEWKHIIKILRKNVLVFNELESLIYSDKLDSIKPGVIFHFTTNVEKFESLAAKKSRKSRLEVFPTLVATYNLLLQLCIPFYMKICPWGRPIFVIGYETKVYLDDLFYILSTQTSSLRVFREICNIQRDVSYELERIMWEMNNAQVCFKWLENLPQNSLKHLLELHEDVFSREYKHMVKLIITNTSEDSNGPILLTSGFYGLIVSLHVLLALDKEERLTILRNFEHLGDLDLLMNAIGLMTVAMRNITIHEPAWIE</sequence>
<keyword evidence="3" id="KW-1185">Reference proteome</keyword>
<accession>A0A1J1HLG0</accession>
<dbReference type="EMBL" id="CVRI01000006">
    <property type="protein sequence ID" value="CRK88378.1"/>
    <property type="molecule type" value="Genomic_DNA"/>
</dbReference>
<evidence type="ECO:0000313" key="3">
    <source>
        <dbReference type="Proteomes" id="UP000183832"/>
    </source>
</evidence>
<feature type="domain" description="DUF4781" evidence="1">
    <location>
        <begin position="131"/>
        <end position="197"/>
    </location>
</feature>
<evidence type="ECO:0000259" key="1">
    <source>
        <dbReference type="Pfam" id="PF16013"/>
    </source>
</evidence>
<dbReference type="AlphaFoldDB" id="A0A1J1HLG0"/>
<dbReference type="Proteomes" id="UP000183832">
    <property type="component" value="Unassembled WGS sequence"/>
</dbReference>
<protein>
    <submittedName>
        <fullName evidence="2">CLUMA_CG002155, isoform A</fullName>
    </submittedName>
</protein>
<evidence type="ECO:0000313" key="2">
    <source>
        <dbReference type="EMBL" id="CRK88378.1"/>
    </source>
</evidence>
<organism evidence="2 3">
    <name type="scientific">Clunio marinus</name>
    <dbReference type="NCBI Taxonomy" id="568069"/>
    <lineage>
        <taxon>Eukaryota</taxon>
        <taxon>Metazoa</taxon>
        <taxon>Ecdysozoa</taxon>
        <taxon>Arthropoda</taxon>
        <taxon>Hexapoda</taxon>
        <taxon>Insecta</taxon>
        <taxon>Pterygota</taxon>
        <taxon>Neoptera</taxon>
        <taxon>Endopterygota</taxon>
        <taxon>Diptera</taxon>
        <taxon>Nematocera</taxon>
        <taxon>Chironomoidea</taxon>
        <taxon>Chironomidae</taxon>
        <taxon>Clunio</taxon>
    </lineage>
</organism>
<proteinExistence type="predicted"/>
<name>A0A1J1HLG0_9DIPT</name>
<dbReference type="PROSITE" id="PS00018">
    <property type="entry name" value="EF_HAND_1"/>
    <property type="match status" value="1"/>
</dbReference>
<dbReference type="Pfam" id="PF16013">
    <property type="entry name" value="DUF4781"/>
    <property type="match status" value="1"/>
</dbReference>
<dbReference type="InterPro" id="IPR031962">
    <property type="entry name" value="DUF4781"/>
</dbReference>
<reference evidence="2 3" key="1">
    <citation type="submission" date="2015-04" db="EMBL/GenBank/DDBJ databases">
        <authorList>
            <person name="Syromyatnikov M.Y."/>
            <person name="Popov V.N."/>
        </authorList>
    </citation>
    <scope>NUCLEOTIDE SEQUENCE [LARGE SCALE GENOMIC DNA]</scope>
</reference>
<gene>
    <name evidence="2" type="ORF">CLUMA_CG002155</name>
</gene>
<dbReference type="InterPro" id="IPR018247">
    <property type="entry name" value="EF_Hand_1_Ca_BS"/>
</dbReference>